<keyword evidence="3" id="KW-1185">Reference proteome</keyword>
<dbReference type="SMART" id="SM00479">
    <property type="entry name" value="EXOIII"/>
    <property type="match status" value="1"/>
</dbReference>
<dbReference type="InterPro" id="IPR036397">
    <property type="entry name" value="RNaseH_sf"/>
</dbReference>
<dbReference type="SUPFAM" id="SSF53098">
    <property type="entry name" value="Ribonuclease H-like"/>
    <property type="match status" value="1"/>
</dbReference>
<dbReference type="GO" id="GO:0004527">
    <property type="term" value="F:exonuclease activity"/>
    <property type="evidence" value="ECO:0007669"/>
    <property type="project" value="UniProtKB-KW"/>
</dbReference>
<dbReference type="Proteomes" id="UP001596379">
    <property type="component" value="Unassembled WGS sequence"/>
</dbReference>
<dbReference type="InterPro" id="IPR013520">
    <property type="entry name" value="Ribonucl_H"/>
</dbReference>
<accession>A0ABW2J891</accession>
<keyword evidence="2" id="KW-0540">Nuclease</keyword>
<proteinExistence type="predicted"/>
<dbReference type="Pfam" id="PF00929">
    <property type="entry name" value="RNase_T"/>
    <property type="match status" value="1"/>
</dbReference>
<feature type="domain" description="Exonuclease" evidence="1">
    <location>
        <begin position="1"/>
        <end position="167"/>
    </location>
</feature>
<dbReference type="Gene3D" id="3.30.420.10">
    <property type="entry name" value="Ribonuclease H-like superfamily/Ribonuclease H"/>
    <property type="match status" value="1"/>
</dbReference>
<evidence type="ECO:0000313" key="2">
    <source>
        <dbReference type="EMBL" id="MFC7299240.1"/>
    </source>
</evidence>
<keyword evidence="2" id="KW-0269">Exonuclease</keyword>
<keyword evidence="2" id="KW-0378">Hydrolase</keyword>
<gene>
    <name evidence="2" type="ORF">ACFQO0_12405</name>
</gene>
<sequence length="172" mass="19806">MLIFLDTEFTGLDQRKPDLISIGLVDETGQEFYAELPEVHWTVQCNEWVHFNVLPHLHGSDDYVQNEALISESLVAWIENISDKAIIVTDCIDADFTQLKRLLQKWPNNLDVRPIQFTAWSMGEDKQPTLQTLMNNYYGPGRPRHHALHDAHALRLAALYAVKNGWQPENLD</sequence>
<evidence type="ECO:0000313" key="3">
    <source>
        <dbReference type="Proteomes" id="UP001596379"/>
    </source>
</evidence>
<organism evidence="2 3">
    <name type="scientific">Herminiimonas aquatilis</name>
    <dbReference type="NCBI Taxonomy" id="345342"/>
    <lineage>
        <taxon>Bacteria</taxon>
        <taxon>Pseudomonadati</taxon>
        <taxon>Pseudomonadota</taxon>
        <taxon>Betaproteobacteria</taxon>
        <taxon>Burkholderiales</taxon>
        <taxon>Oxalobacteraceae</taxon>
        <taxon>Herminiimonas</taxon>
    </lineage>
</organism>
<evidence type="ECO:0000259" key="1">
    <source>
        <dbReference type="SMART" id="SM00479"/>
    </source>
</evidence>
<dbReference type="InterPro" id="IPR012337">
    <property type="entry name" value="RNaseH-like_sf"/>
</dbReference>
<protein>
    <submittedName>
        <fullName evidence="2">Exonuclease domain-containing protein</fullName>
    </submittedName>
</protein>
<reference evidence="3" key="1">
    <citation type="journal article" date="2019" name="Int. J. Syst. Evol. Microbiol.">
        <title>The Global Catalogue of Microorganisms (GCM) 10K type strain sequencing project: providing services to taxonomists for standard genome sequencing and annotation.</title>
        <authorList>
            <consortium name="The Broad Institute Genomics Platform"/>
            <consortium name="The Broad Institute Genome Sequencing Center for Infectious Disease"/>
            <person name="Wu L."/>
            <person name="Ma J."/>
        </authorList>
    </citation>
    <scope>NUCLEOTIDE SEQUENCE [LARGE SCALE GENOMIC DNA]</scope>
    <source>
        <strain evidence="3">CCUG 36956</strain>
    </source>
</reference>
<comment type="caution">
    <text evidence="2">The sequence shown here is derived from an EMBL/GenBank/DDBJ whole genome shotgun (WGS) entry which is preliminary data.</text>
</comment>
<dbReference type="EMBL" id="JBHTCC010000002">
    <property type="protein sequence ID" value="MFC7299240.1"/>
    <property type="molecule type" value="Genomic_DNA"/>
</dbReference>
<name>A0ABW2J891_9BURK</name>